<dbReference type="GO" id="GO:0008277">
    <property type="term" value="P:regulation of G protein-coupled receptor signaling pathway"/>
    <property type="evidence" value="ECO:0007669"/>
    <property type="project" value="InterPro"/>
</dbReference>
<evidence type="ECO:0008006" key="7">
    <source>
        <dbReference type="Google" id="ProtNLM"/>
    </source>
</evidence>
<dbReference type="InterPro" id="IPR047016">
    <property type="entry name" value="RGS6/7/9/11"/>
</dbReference>
<organism evidence="5 6">
    <name type="scientific">Caulochytrium protostelioides</name>
    <dbReference type="NCBI Taxonomy" id="1555241"/>
    <lineage>
        <taxon>Eukaryota</taxon>
        <taxon>Fungi</taxon>
        <taxon>Fungi incertae sedis</taxon>
        <taxon>Chytridiomycota</taxon>
        <taxon>Chytridiomycota incertae sedis</taxon>
        <taxon>Chytridiomycetes</taxon>
        <taxon>Caulochytriales</taxon>
        <taxon>Caulochytriaceae</taxon>
        <taxon>Caulochytrium</taxon>
    </lineage>
</organism>
<dbReference type="EMBL" id="ML014185">
    <property type="protein sequence ID" value="RKP01099.1"/>
    <property type="molecule type" value="Genomic_DNA"/>
</dbReference>
<feature type="compositionally biased region" description="Low complexity" evidence="2">
    <location>
        <begin position="1"/>
        <end position="29"/>
    </location>
</feature>
<dbReference type="InterPro" id="IPR036390">
    <property type="entry name" value="WH_DNA-bd_sf"/>
</dbReference>
<feature type="compositionally biased region" description="Basic residues" evidence="2">
    <location>
        <begin position="676"/>
        <end position="686"/>
    </location>
</feature>
<dbReference type="CDD" id="cd04371">
    <property type="entry name" value="DEP"/>
    <property type="match status" value="1"/>
</dbReference>
<evidence type="ECO:0000256" key="2">
    <source>
        <dbReference type="SAM" id="MobiDB-lite"/>
    </source>
</evidence>
<dbReference type="Pfam" id="PF00610">
    <property type="entry name" value="DEP"/>
    <property type="match status" value="1"/>
</dbReference>
<dbReference type="PANTHER" id="PTHR45746:SF6">
    <property type="entry name" value="LP21163P"/>
    <property type="match status" value="1"/>
</dbReference>
<dbReference type="PRINTS" id="PR01301">
    <property type="entry name" value="RGSPROTEIN"/>
</dbReference>
<dbReference type="PANTHER" id="PTHR45746">
    <property type="entry name" value="LP21163P"/>
    <property type="match status" value="1"/>
</dbReference>
<dbReference type="Pfam" id="PF00615">
    <property type="entry name" value="RGS"/>
    <property type="match status" value="1"/>
</dbReference>
<dbReference type="GO" id="GO:0005096">
    <property type="term" value="F:GTPase activator activity"/>
    <property type="evidence" value="ECO:0007669"/>
    <property type="project" value="TreeGrafter"/>
</dbReference>
<keyword evidence="6" id="KW-1185">Reference proteome</keyword>
<accession>A0A4V1IUM7</accession>
<dbReference type="STRING" id="1555241.A0A4V1IUM7"/>
<dbReference type="OrthoDB" id="196547at2759"/>
<feature type="compositionally biased region" description="Gly residues" evidence="2">
    <location>
        <begin position="159"/>
        <end position="170"/>
    </location>
</feature>
<name>A0A4V1IUM7_9FUNG</name>
<dbReference type="PROSITE" id="PS50186">
    <property type="entry name" value="DEP"/>
    <property type="match status" value="1"/>
</dbReference>
<protein>
    <recommendedName>
        <fullName evidence="7">RGS domain-containing protein</fullName>
    </recommendedName>
</protein>
<feature type="domain" description="DEP" evidence="4">
    <location>
        <begin position="217"/>
        <end position="299"/>
    </location>
</feature>
<evidence type="ECO:0000313" key="5">
    <source>
        <dbReference type="EMBL" id="RKP01099.1"/>
    </source>
</evidence>
<dbReference type="GO" id="GO:0035556">
    <property type="term" value="P:intracellular signal transduction"/>
    <property type="evidence" value="ECO:0007669"/>
    <property type="project" value="InterPro"/>
</dbReference>
<feature type="region of interest" description="Disordered" evidence="2">
    <location>
        <begin position="139"/>
        <end position="172"/>
    </location>
</feature>
<dbReference type="PROSITE" id="PS50132">
    <property type="entry name" value="RGS"/>
    <property type="match status" value="1"/>
</dbReference>
<feature type="compositionally biased region" description="Polar residues" evidence="2">
    <location>
        <begin position="85"/>
        <end position="97"/>
    </location>
</feature>
<evidence type="ECO:0000313" key="6">
    <source>
        <dbReference type="Proteomes" id="UP000274922"/>
    </source>
</evidence>
<feature type="compositionally biased region" description="Low complexity" evidence="2">
    <location>
        <begin position="47"/>
        <end position="69"/>
    </location>
</feature>
<evidence type="ECO:0000256" key="1">
    <source>
        <dbReference type="ARBA" id="ARBA00022700"/>
    </source>
</evidence>
<feature type="region of interest" description="Disordered" evidence="2">
    <location>
        <begin position="1"/>
        <end position="106"/>
    </location>
</feature>
<keyword evidence="1" id="KW-0734">Signal transduction inhibitor</keyword>
<dbReference type="InterPro" id="IPR036305">
    <property type="entry name" value="RGS_sf"/>
</dbReference>
<feature type="domain" description="RGS" evidence="3">
    <location>
        <begin position="503"/>
        <end position="629"/>
    </location>
</feature>
<evidence type="ECO:0000259" key="3">
    <source>
        <dbReference type="PROSITE" id="PS50132"/>
    </source>
</evidence>
<gene>
    <name evidence="5" type="ORF">CXG81DRAFT_19055</name>
</gene>
<dbReference type="Proteomes" id="UP000274922">
    <property type="component" value="Unassembled WGS sequence"/>
</dbReference>
<dbReference type="GO" id="GO:0005737">
    <property type="term" value="C:cytoplasm"/>
    <property type="evidence" value="ECO:0007669"/>
    <property type="project" value="TreeGrafter"/>
</dbReference>
<dbReference type="SUPFAM" id="SSF48097">
    <property type="entry name" value="Regulator of G-protein signaling, RGS"/>
    <property type="match status" value="1"/>
</dbReference>
<evidence type="ECO:0000259" key="4">
    <source>
        <dbReference type="PROSITE" id="PS50186"/>
    </source>
</evidence>
<dbReference type="Gene3D" id="1.10.10.10">
    <property type="entry name" value="Winged helix-like DNA-binding domain superfamily/Winged helix DNA-binding domain"/>
    <property type="match status" value="1"/>
</dbReference>
<dbReference type="InterPro" id="IPR044926">
    <property type="entry name" value="RGS_subdomain_2"/>
</dbReference>
<dbReference type="InterPro" id="IPR016137">
    <property type="entry name" value="RGS"/>
</dbReference>
<dbReference type="SUPFAM" id="SSF46785">
    <property type="entry name" value="Winged helix' DNA-binding domain"/>
    <property type="match status" value="1"/>
</dbReference>
<dbReference type="AlphaFoldDB" id="A0A4V1IUM7"/>
<dbReference type="SMART" id="SM00315">
    <property type="entry name" value="RGS"/>
    <property type="match status" value="1"/>
</dbReference>
<sequence>MAAPPAADGVAVAAAAAAAAHDTPASLAAEASKLGPIDTTGYRRGDGPASAPPAAGSTSPDAPTSSDATLAMGSAGGLAPALRGATSTTFTRRSTPNLDEEDEEGAAVGALASSLAGGSGSGGGSLLAGSTAPLNSVSRTGTIGDLRRSSNAQSDPLLSGGGGGGGGGGHAAVAQQIHSAAREVIMAWGPRTRGFPFNATTRRRFEQYARVTAAIVTDGEIKIKTRTRLFESFPLSFLASDLCTWLMRKCRFIEPVEAVRYAEKLLRYGFILRYDGAMHVAADSTFLTVQASSLWPMESDVPGDLDQYLYLESRIANSPDLQGIERWEIERLTALHELLLRMDITDLEYYKALRRSRLSKFGSAPLKLFLAQERAYWQLARPAPNTDTLITNDLENAQTDAGTADKVRLDSDAYAETLSGDALLAWHEARVRQLQLGEKIPMVKMSFLLDRIMHYTDAVSPVDAFLPWNTQIANPWHLDESHKPPVRSELTVTLAELGLWKSGFAHLMTDPVGVAHFETWCCQVYAEENIRFIRRCQALDTLDRAAYVAEAHAIYTDFLQTGCAHELNLEGPILQAIEAHYPVGADGVVAVQPKIPDTLYNDAVESIMTLCSKDAYHRYLTSDHFTSFEHAVEERHQRQMAAQRHHSHHSLLSTSEKLDRLKYSPSHYNSTGNMLRRIRRTRPPAA</sequence>
<dbReference type="InterPro" id="IPR036388">
    <property type="entry name" value="WH-like_DNA-bd_sf"/>
</dbReference>
<proteinExistence type="predicted"/>
<dbReference type="Gene3D" id="1.10.167.10">
    <property type="entry name" value="Regulator of G-protein Signalling 4, domain 2"/>
    <property type="match status" value="1"/>
</dbReference>
<dbReference type="GO" id="GO:0009968">
    <property type="term" value="P:negative regulation of signal transduction"/>
    <property type="evidence" value="ECO:0007669"/>
    <property type="project" value="UniProtKB-KW"/>
</dbReference>
<dbReference type="InterPro" id="IPR000591">
    <property type="entry name" value="DEP_dom"/>
</dbReference>
<feature type="region of interest" description="Disordered" evidence="2">
    <location>
        <begin position="663"/>
        <end position="686"/>
    </location>
</feature>
<reference evidence="6" key="1">
    <citation type="journal article" date="2018" name="Nat. Microbiol.">
        <title>Leveraging single-cell genomics to expand the fungal tree of life.</title>
        <authorList>
            <person name="Ahrendt S.R."/>
            <person name="Quandt C.A."/>
            <person name="Ciobanu D."/>
            <person name="Clum A."/>
            <person name="Salamov A."/>
            <person name="Andreopoulos B."/>
            <person name="Cheng J.F."/>
            <person name="Woyke T."/>
            <person name="Pelin A."/>
            <person name="Henrissat B."/>
            <person name="Reynolds N.K."/>
            <person name="Benny G.L."/>
            <person name="Smith M.E."/>
            <person name="James T.Y."/>
            <person name="Grigoriev I.V."/>
        </authorList>
    </citation>
    <scope>NUCLEOTIDE SEQUENCE [LARGE SCALE GENOMIC DNA]</scope>
    <source>
        <strain evidence="6">ATCC 52028</strain>
    </source>
</reference>